<feature type="region of interest" description="Disordered" evidence="1">
    <location>
        <begin position="1"/>
        <end position="170"/>
    </location>
</feature>
<gene>
    <name evidence="2" type="ORF">BN2614_LOCUS2</name>
</gene>
<dbReference type="EMBL" id="CYRY02005320">
    <property type="protein sequence ID" value="VCW69743.1"/>
    <property type="molecule type" value="Genomic_DNA"/>
</dbReference>
<accession>A0A9X9LJK2</accession>
<protein>
    <submittedName>
        <fullName evidence="2">Uncharacterized protein</fullName>
    </submittedName>
</protein>
<evidence type="ECO:0000313" key="3">
    <source>
        <dbReference type="Proteomes" id="UP000269945"/>
    </source>
</evidence>
<reference evidence="2 3" key="1">
    <citation type="submission" date="2018-10" db="EMBL/GenBank/DDBJ databases">
        <authorList>
            <person name="Ekblom R."/>
            <person name="Jareborg N."/>
        </authorList>
    </citation>
    <scope>NUCLEOTIDE SEQUENCE [LARGE SCALE GENOMIC DNA]</scope>
    <source>
        <tissue evidence="2">Muscle</tissue>
    </source>
</reference>
<organism evidence="2 3">
    <name type="scientific">Gulo gulo</name>
    <name type="common">Wolverine</name>
    <name type="synonym">Gluton</name>
    <dbReference type="NCBI Taxonomy" id="48420"/>
    <lineage>
        <taxon>Eukaryota</taxon>
        <taxon>Metazoa</taxon>
        <taxon>Chordata</taxon>
        <taxon>Craniata</taxon>
        <taxon>Vertebrata</taxon>
        <taxon>Euteleostomi</taxon>
        <taxon>Mammalia</taxon>
        <taxon>Eutheria</taxon>
        <taxon>Laurasiatheria</taxon>
        <taxon>Carnivora</taxon>
        <taxon>Caniformia</taxon>
        <taxon>Musteloidea</taxon>
        <taxon>Mustelidae</taxon>
        <taxon>Guloninae</taxon>
        <taxon>Gulo</taxon>
    </lineage>
</organism>
<dbReference type="Proteomes" id="UP000269945">
    <property type="component" value="Unassembled WGS sequence"/>
</dbReference>
<sequence length="170" mass="17589">PTVRPAPCQSVQPARDTPCPVLGLGFPAGQGHAPPTQEPSPGPRWPRCGSGSQPWRPRPLPLTAPTVPSPSSPWLPAGSGEWVRAKRRPQPGAGPSTKLEFPSLKPAISSTALASSVQSVSPGTLTPTSSMSSVTASSASNCTEESAFTVTEPLLTTERGRSETSTPTCR</sequence>
<name>A0A9X9LJK2_GULGU</name>
<comment type="caution">
    <text evidence="2">The sequence shown here is derived from an EMBL/GenBank/DDBJ whole genome shotgun (WGS) entry which is preliminary data.</text>
</comment>
<proteinExistence type="predicted"/>
<feature type="compositionally biased region" description="Pro residues" evidence="1">
    <location>
        <begin position="56"/>
        <end position="73"/>
    </location>
</feature>
<dbReference type="AlphaFoldDB" id="A0A9X9LJK2"/>
<feature type="compositionally biased region" description="Polar residues" evidence="1">
    <location>
        <begin position="108"/>
        <end position="127"/>
    </location>
</feature>
<feature type="compositionally biased region" description="Low complexity" evidence="1">
    <location>
        <begin position="128"/>
        <end position="140"/>
    </location>
</feature>
<evidence type="ECO:0000313" key="2">
    <source>
        <dbReference type="EMBL" id="VCW69743.1"/>
    </source>
</evidence>
<evidence type="ECO:0000256" key="1">
    <source>
        <dbReference type="SAM" id="MobiDB-lite"/>
    </source>
</evidence>
<keyword evidence="3" id="KW-1185">Reference proteome</keyword>
<feature type="non-terminal residue" evidence="2">
    <location>
        <position position="1"/>
    </location>
</feature>